<dbReference type="KEGG" id="seri:SERIO_v1c07030"/>
<sequence length="107" mass="12602">MNQVMLVGQVEGPYEIVYDKKETERKLMKFLLKVQRPFKNREGNYDEDIVNVKVWTNNIDDLDVSLRDKAIIAVKGRIQSFKANNFDDESYYNDIIADRVTYLTSFN</sequence>
<dbReference type="AlphaFoldDB" id="A0A0H3XMP1"/>
<dbReference type="GO" id="GO:0003697">
    <property type="term" value="F:single-stranded DNA binding"/>
    <property type="evidence" value="ECO:0007669"/>
    <property type="project" value="InterPro"/>
</dbReference>
<dbReference type="SUPFAM" id="SSF50249">
    <property type="entry name" value="Nucleic acid-binding proteins"/>
    <property type="match status" value="1"/>
</dbReference>
<name>A0A0H3XMP1_9MOLU</name>
<gene>
    <name evidence="3" type="ORF">SERIO_v1c07030</name>
</gene>
<keyword evidence="1 2" id="KW-0238">DNA-binding</keyword>
<accession>A0A0H3XMP1</accession>
<keyword evidence="4" id="KW-1185">Reference proteome</keyword>
<reference evidence="3 4" key="1">
    <citation type="journal article" date="2015" name="Genome Biol. Evol.">
        <title>Found and Lost: The Fates of Horizontally Acquired Genes in Arthropod-Symbiotic Spiroplasma.</title>
        <authorList>
            <person name="Lo W.S."/>
            <person name="Gasparich G.E."/>
            <person name="Kuo C.H."/>
        </authorList>
    </citation>
    <scope>NUCLEOTIDE SEQUENCE [LARGE SCALE GENOMIC DNA]</scope>
    <source>
        <strain evidence="4">TDA-040725-5</strain>
    </source>
</reference>
<dbReference type="Proteomes" id="UP000035661">
    <property type="component" value="Chromosome"/>
</dbReference>
<dbReference type="EMBL" id="CP011856">
    <property type="protein sequence ID" value="AKM54267.1"/>
    <property type="molecule type" value="Genomic_DNA"/>
</dbReference>
<dbReference type="RefSeq" id="WP_047792019.1">
    <property type="nucleotide sequence ID" value="NZ_CP011856.1"/>
</dbReference>
<dbReference type="PATRIC" id="fig|743698.3.peg.704"/>
<dbReference type="InterPro" id="IPR012340">
    <property type="entry name" value="NA-bd_OB-fold"/>
</dbReference>
<proteinExistence type="predicted"/>
<evidence type="ECO:0000256" key="2">
    <source>
        <dbReference type="PROSITE-ProRule" id="PRU00252"/>
    </source>
</evidence>
<dbReference type="Pfam" id="PF00436">
    <property type="entry name" value="SSB"/>
    <property type="match status" value="1"/>
</dbReference>
<dbReference type="Gene3D" id="2.40.50.140">
    <property type="entry name" value="Nucleic acid-binding proteins"/>
    <property type="match status" value="1"/>
</dbReference>
<evidence type="ECO:0000313" key="3">
    <source>
        <dbReference type="EMBL" id="AKM54267.1"/>
    </source>
</evidence>
<dbReference type="PROSITE" id="PS50935">
    <property type="entry name" value="SSB"/>
    <property type="match status" value="1"/>
</dbReference>
<dbReference type="STRING" id="315358.SERIO_v1c07030"/>
<reference evidence="4" key="2">
    <citation type="submission" date="2015-06" db="EMBL/GenBank/DDBJ databases">
        <title>Complete genome sequence of Spiroplasma eriocheiris TDA-040725-5 (DSM 21848).</title>
        <authorList>
            <person name="Lo W.-S."/>
            <person name="Kuo C.-H."/>
        </authorList>
    </citation>
    <scope>NUCLEOTIDE SEQUENCE [LARGE SCALE GENOMIC DNA]</scope>
    <source>
        <strain evidence="4">TDA-040725-5</strain>
    </source>
</reference>
<protein>
    <submittedName>
        <fullName evidence="3">Single-stranded DNA-binding protein</fullName>
    </submittedName>
</protein>
<evidence type="ECO:0000256" key="1">
    <source>
        <dbReference type="ARBA" id="ARBA00023125"/>
    </source>
</evidence>
<organism evidence="3 4">
    <name type="scientific">Spiroplasma eriocheiris</name>
    <dbReference type="NCBI Taxonomy" id="315358"/>
    <lineage>
        <taxon>Bacteria</taxon>
        <taxon>Bacillati</taxon>
        <taxon>Mycoplasmatota</taxon>
        <taxon>Mollicutes</taxon>
        <taxon>Entomoplasmatales</taxon>
        <taxon>Spiroplasmataceae</taxon>
        <taxon>Spiroplasma</taxon>
    </lineage>
</organism>
<evidence type="ECO:0000313" key="4">
    <source>
        <dbReference type="Proteomes" id="UP000035661"/>
    </source>
</evidence>
<dbReference type="InterPro" id="IPR000424">
    <property type="entry name" value="Primosome_PriB/ssb"/>
</dbReference>